<evidence type="ECO:0000256" key="2">
    <source>
        <dbReference type="ARBA" id="ARBA00023163"/>
    </source>
</evidence>
<dbReference type="Proteomes" id="UP000663874">
    <property type="component" value="Unassembled WGS sequence"/>
</dbReference>
<evidence type="ECO:0000313" key="6">
    <source>
        <dbReference type="Proteomes" id="UP000663874"/>
    </source>
</evidence>
<protein>
    <submittedName>
        <fullName evidence="5">Uncharacterized protein</fullName>
    </submittedName>
</protein>
<keyword evidence="2" id="KW-0804">Transcription</keyword>
<accession>A0A818M3E9</accession>
<organism evidence="5 6">
    <name type="scientific">Rotaria sordida</name>
    <dbReference type="NCBI Taxonomy" id="392033"/>
    <lineage>
        <taxon>Eukaryota</taxon>
        <taxon>Metazoa</taxon>
        <taxon>Spiralia</taxon>
        <taxon>Gnathifera</taxon>
        <taxon>Rotifera</taxon>
        <taxon>Eurotatoria</taxon>
        <taxon>Bdelloidea</taxon>
        <taxon>Philodinida</taxon>
        <taxon>Philodinidae</taxon>
        <taxon>Rotaria</taxon>
    </lineage>
</organism>
<keyword evidence="1" id="KW-0805">Transcription regulation</keyword>
<evidence type="ECO:0000313" key="5">
    <source>
        <dbReference type="EMBL" id="CAF3581573.1"/>
    </source>
</evidence>
<dbReference type="AlphaFoldDB" id="A0A818M3E9"/>
<dbReference type="EMBL" id="CAJNOU010000448">
    <property type="protein sequence ID" value="CAF1000405.1"/>
    <property type="molecule type" value="Genomic_DNA"/>
</dbReference>
<proteinExistence type="predicted"/>
<evidence type="ECO:0000313" key="4">
    <source>
        <dbReference type="EMBL" id="CAF1000405.1"/>
    </source>
</evidence>
<evidence type="ECO:0000256" key="1">
    <source>
        <dbReference type="ARBA" id="ARBA00023015"/>
    </source>
</evidence>
<keyword evidence="3" id="KW-0675">Receptor</keyword>
<evidence type="ECO:0000256" key="3">
    <source>
        <dbReference type="ARBA" id="ARBA00023170"/>
    </source>
</evidence>
<dbReference type="InterPro" id="IPR035500">
    <property type="entry name" value="NHR-like_dom_sf"/>
</dbReference>
<dbReference type="EMBL" id="CAJOBE010000150">
    <property type="protein sequence ID" value="CAF3581573.1"/>
    <property type="molecule type" value="Genomic_DNA"/>
</dbReference>
<name>A0A818M3E9_9BILA</name>
<gene>
    <name evidence="5" type="ORF">FNK824_LOCUS2457</name>
    <name evidence="4" type="ORF">SEV965_LOCUS10755</name>
</gene>
<reference evidence="5" key="1">
    <citation type="submission" date="2021-02" db="EMBL/GenBank/DDBJ databases">
        <authorList>
            <person name="Nowell W R."/>
        </authorList>
    </citation>
    <scope>NUCLEOTIDE SEQUENCE</scope>
</reference>
<dbReference type="SUPFAM" id="SSF48508">
    <property type="entry name" value="Nuclear receptor ligand-binding domain"/>
    <property type="match status" value="1"/>
</dbReference>
<comment type="caution">
    <text evidence="5">The sequence shown here is derived from an EMBL/GenBank/DDBJ whole genome shotgun (WGS) entry which is preliminary data.</text>
</comment>
<dbReference type="Proteomes" id="UP000663889">
    <property type="component" value="Unassembled WGS sequence"/>
</dbReference>
<dbReference type="Gene3D" id="1.10.565.10">
    <property type="entry name" value="Retinoid X Receptor"/>
    <property type="match status" value="1"/>
</dbReference>
<sequence length="76" mass="9146">MIEQIESKLMQVLDRYLRNHYPNDSDMFLNILQLISSIQQINQSHLIAVKYIKQYKPQLFNSLPDIYRKTYEDLSP</sequence>